<dbReference type="KEGG" id="sci:B446_35808"/>
<name>S5W1H1_STRC3</name>
<dbReference type="Proteomes" id="UP000015423">
    <property type="component" value="Plasmid pSCO1"/>
</dbReference>
<dbReference type="PATRIC" id="fig|1214242.5.peg.7301"/>
<evidence type="ECO:0000313" key="2">
    <source>
        <dbReference type="Proteomes" id="UP000015423"/>
    </source>
</evidence>
<dbReference type="Pfam" id="PF19746">
    <property type="entry name" value="DUF6233"/>
    <property type="match status" value="1"/>
</dbReference>
<evidence type="ECO:0000313" key="1">
    <source>
        <dbReference type="EMBL" id="AGS73920.1"/>
    </source>
</evidence>
<dbReference type="AlphaFoldDB" id="S5W1H1"/>
<dbReference type="eggNOG" id="ENOG5032JKW">
    <property type="taxonomic scope" value="Bacteria"/>
</dbReference>
<reference evidence="1 2" key="1">
    <citation type="submission" date="2012-10" db="EMBL/GenBank/DDBJ databases">
        <title>The complete genome sequence of Streptomyces collinus Tu 365.</title>
        <authorList>
            <person name="Ruckert C."/>
            <person name="Szczepanowski R."/>
            <person name="Goesmann A."/>
            <person name="Pross E.K."/>
            <person name="Musiol E.M."/>
            <person name="Blin K."/>
            <person name="Wohlleben W."/>
            <person name="Puhler A."/>
            <person name="Weber T."/>
            <person name="Kalinowski J."/>
        </authorList>
    </citation>
    <scope>NUCLEOTIDE SEQUENCE [LARGE SCALE GENOMIC DNA]</scope>
    <source>
        <strain evidence="2">DSM 40733 / Tue 365</strain>
        <plasmid evidence="1 2">pSCO1</plasmid>
    </source>
</reference>
<geneLocation type="plasmid" evidence="1 2">
    <name>pSCO1</name>
</geneLocation>
<keyword evidence="1" id="KW-0614">Plasmid</keyword>
<dbReference type="HOGENOM" id="CLU_167630_0_0_11"/>
<protein>
    <submittedName>
        <fullName evidence="1">Uncharacterized protein</fullName>
    </submittedName>
</protein>
<proteinExistence type="predicted"/>
<dbReference type="InterPro" id="IPR046200">
    <property type="entry name" value="DUF6233"/>
</dbReference>
<sequence>MDQDHPGSRLDTLRFARRVVEQQSAQQLALIDRWIAEEEQRERERRQGEERRPPQPEWLIQHGLNRSNIDAVHTGDCWAAAKSGRCRPATHEQALAALRRQIPPCVHCRPDTALGIPD</sequence>
<dbReference type="RefSeq" id="WP_020945100.1">
    <property type="nucleotide sequence ID" value="NC_022001.1"/>
</dbReference>
<keyword evidence="2" id="KW-1185">Reference proteome</keyword>
<accession>S5W1H1</accession>
<organism evidence="1 2">
    <name type="scientific">Streptomyces collinus (strain DSM 40733 / Tue 365)</name>
    <dbReference type="NCBI Taxonomy" id="1214242"/>
    <lineage>
        <taxon>Bacteria</taxon>
        <taxon>Bacillati</taxon>
        <taxon>Actinomycetota</taxon>
        <taxon>Actinomycetes</taxon>
        <taxon>Kitasatosporales</taxon>
        <taxon>Streptomycetaceae</taxon>
        <taxon>Streptomyces</taxon>
    </lineage>
</organism>
<gene>
    <name evidence="1" type="ORF">B446_35808</name>
</gene>
<dbReference type="EMBL" id="CP006260">
    <property type="protein sequence ID" value="AGS73920.1"/>
    <property type="molecule type" value="Genomic_DNA"/>
</dbReference>